<dbReference type="InterPro" id="IPR042185">
    <property type="entry name" value="Serpin_sf_2"/>
</dbReference>
<dbReference type="GeneTree" id="ENSGT00940000166310"/>
<dbReference type="FunFam" id="3.30.497.10:FF:000001">
    <property type="entry name" value="Serine protease inhibitor"/>
    <property type="match status" value="1"/>
</dbReference>
<dbReference type="CDD" id="cd19559">
    <property type="entry name" value="serpinA14_UTMP_UABP-2"/>
    <property type="match status" value="1"/>
</dbReference>
<protein>
    <recommendedName>
        <fullName evidence="3">Serpin domain-containing protein</fullName>
    </recommendedName>
</protein>
<evidence type="ECO:0000256" key="2">
    <source>
        <dbReference type="SAM" id="SignalP"/>
    </source>
</evidence>
<dbReference type="InterPro" id="IPR000215">
    <property type="entry name" value="Serpin_fam"/>
</dbReference>
<dbReference type="GO" id="GO:0004867">
    <property type="term" value="F:serine-type endopeptidase inhibitor activity"/>
    <property type="evidence" value="ECO:0007669"/>
    <property type="project" value="InterPro"/>
</dbReference>
<accession>A0A8C7ELM6</accession>
<dbReference type="PROSITE" id="PS00284">
    <property type="entry name" value="SERPIN"/>
    <property type="match status" value="1"/>
</dbReference>
<dbReference type="GO" id="GO:0005615">
    <property type="term" value="C:extracellular space"/>
    <property type="evidence" value="ECO:0007669"/>
    <property type="project" value="InterPro"/>
</dbReference>
<proteinExistence type="inferred from homology"/>
<feature type="signal peptide" evidence="2">
    <location>
        <begin position="1"/>
        <end position="25"/>
    </location>
</feature>
<dbReference type="Pfam" id="PF00079">
    <property type="entry name" value="Serpin"/>
    <property type="match status" value="1"/>
</dbReference>
<feature type="domain" description="Serpin" evidence="3">
    <location>
        <begin position="59"/>
        <end position="460"/>
    </location>
</feature>
<reference evidence="4" key="1">
    <citation type="submission" date="2025-08" db="UniProtKB">
        <authorList>
            <consortium name="Ensembl"/>
        </authorList>
    </citation>
    <scope>IDENTIFICATION</scope>
</reference>
<dbReference type="SUPFAM" id="SSF56574">
    <property type="entry name" value="Serpins"/>
    <property type="match status" value="1"/>
</dbReference>
<dbReference type="Gene3D" id="2.30.39.10">
    <property type="entry name" value="Alpha-1-antitrypsin, domain 1"/>
    <property type="match status" value="2"/>
</dbReference>
<dbReference type="PANTHER" id="PTHR11461:SF164">
    <property type="entry name" value="UTEROFERRIN-ASSOCIATED PROTEIN"/>
    <property type="match status" value="1"/>
</dbReference>
<keyword evidence="2" id="KW-0732">Signal</keyword>
<reference evidence="4" key="2">
    <citation type="submission" date="2025-09" db="UniProtKB">
        <authorList>
            <consortium name="Ensembl"/>
        </authorList>
    </citation>
    <scope>IDENTIFICATION</scope>
</reference>
<dbReference type="InterPro" id="IPR036186">
    <property type="entry name" value="Serpin_sf"/>
</dbReference>
<dbReference type="Proteomes" id="UP000694425">
    <property type="component" value="Unplaced"/>
</dbReference>
<dbReference type="InterPro" id="IPR023796">
    <property type="entry name" value="Serpin_dom"/>
</dbReference>
<evidence type="ECO:0000313" key="5">
    <source>
        <dbReference type="Proteomes" id="UP000694425"/>
    </source>
</evidence>
<evidence type="ECO:0000259" key="3">
    <source>
        <dbReference type="SMART" id="SM00093"/>
    </source>
</evidence>
<dbReference type="AlphaFoldDB" id="A0A8C7ELM6"/>
<dbReference type="Gene3D" id="3.30.497.10">
    <property type="entry name" value="Antithrombin, subunit I, domain 2"/>
    <property type="match status" value="2"/>
</dbReference>
<sequence>MSHRKMLLALSLVLILCGLFNSTCCETERRSKWNIYPVSSWKMSPVHHNIEAGNKAFAYKLFETLLMEHPRKNIIFSPLSISTSLAMLSLGTRSTTLTNLLKGLGFDLKVMRVWDMHHGFQTIVQMLKQLNREGHLKYRNMLFIDSNRKINTPFLWDTERIYDVKAQMIGFRDVRKTKKQINHFVATKMHKGTKGFIISLNPHTFLFVINYVFFKGIWKMAFHTNFMHKEDFFVDECTTVRVDMMWKKERMIYSRSENLFTTMVKMPFIGNMSIVLMLPDVGQPDSSVEEMVVQRATLLKSSGMRWVHIIMPKFKISSKINLKKMLPKMGISNVFTTAANFSGITEENFPAIFEVSRCEPLPRGIWIQLLRVSGDSPAVGASVPTTVPGAETQPVSPQAIHAATMEVSEEGKTDMVSSNAIPSHTHTAAPFVVKFNRPFFLFVEDWMTQRAILMGKVFNPIAE</sequence>
<feature type="chain" id="PRO_5034785043" description="Serpin domain-containing protein" evidence="2">
    <location>
        <begin position="26"/>
        <end position="463"/>
    </location>
</feature>
<evidence type="ECO:0000256" key="1">
    <source>
        <dbReference type="RuleBase" id="RU000411"/>
    </source>
</evidence>
<comment type="similarity">
    <text evidence="1">Belongs to the serpin family.</text>
</comment>
<evidence type="ECO:0000313" key="4">
    <source>
        <dbReference type="Ensembl" id="ENSNVIP00000007140.1"/>
    </source>
</evidence>
<dbReference type="Ensembl" id="ENSNVIT00000008360.1">
    <property type="protein sequence ID" value="ENSNVIP00000007140.1"/>
    <property type="gene ID" value="ENSNVIG00000005618.1"/>
</dbReference>
<dbReference type="InterPro" id="IPR042178">
    <property type="entry name" value="Serpin_sf_1"/>
</dbReference>
<organism evidence="4 5">
    <name type="scientific">Neovison vison</name>
    <name type="common">American mink</name>
    <name type="synonym">Mustela vison</name>
    <dbReference type="NCBI Taxonomy" id="452646"/>
    <lineage>
        <taxon>Eukaryota</taxon>
        <taxon>Metazoa</taxon>
        <taxon>Chordata</taxon>
        <taxon>Craniata</taxon>
        <taxon>Vertebrata</taxon>
        <taxon>Euteleostomi</taxon>
        <taxon>Mammalia</taxon>
        <taxon>Eutheria</taxon>
        <taxon>Laurasiatheria</taxon>
        <taxon>Carnivora</taxon>
        <taxon>Caniformia</taxon>
        <taxon>Musteloidea</taxon>
        <taxon>Mustelidae</taxon>
        <taxon>Mustelinae</taxon>
        <taxon>Neogale</taxon>
    </lineage>
</organism>
<dbReference type="PANTHER" id="PTHR11461">
    <property type="entry name" value="SERINE PROTEASE INHIBITOR, SERPIN"/>
    <property type="match status" value="1"/>
</dbReference>
<dbReference type="SMART" id="SM00093">
    <property type="entry name" value="SERPIN"/>
    <property type="match status" value="1"/>
</dbReference>
<name>A0A8C7ELM6_NEOVI</name>
<keyword evidence="5" id="KW-1185">Reference proteome</keyword>
<dbReference type="InterPro" id="IPR023795">
    <property type="entry name" value="Serpin_CS"/>
</dbReference>